<evidence type="ECO:0008006" key="4">
    <source>
        <dbReference type="Google" id="ProtNLM"/>
    </source>
</evidence>
<organism evidence="2 3">
    <name type="scientific">Chitinophaga chungangae</name>
    <dbReference type="NCBI Taxonomy" id="2821488"/>
    <lineage>
        <taxon>Bacteria</taxon>
        <taxon>Pseudomonadati</taxon>
        <taxon>Bacteroidota</taxon>
        <taxon>Chitinophagia</taxon>
        <taxon>Chitinophagales</taxon>
        <taxon>Chitinophagaceae</taxon>
        <taxon>Chitinophaga</taxon>
    </lineage>
</organism>
<dbReference type="EMBL" id="JAGHKP010000003">
    <property type="protein sequence ID" value="MBO9153821.1"/>
    <property type="molecule type" value="Genomic_DNA"/>
</dbReference>
<keyword evidence="3" id="KW-1185">Reference proteome</keyword>
<protein>
    <recommendedName>
        <fullName evidence="4">Gluconate 2-dehydrogenase subunit 3-like protein</fullName>
    </recommendedName>
</protein>
<dbReference type="RefSeq" id="WP_209146944.1">
    <property type="nucleotide sequence ID" value="NZ_JAGHKP010000003.1"/>
</dbReference>
<accession>A0ABS3YGL8</accession>
<evidence type="ECO:0000313" key="3">
    <source>
        <dbReference type="Proteomes" id="UP000679126"/>
    </source>
</evidence>
<feature type="region of interest" description="Disordered" evidence="1">
    <location>
        <begin position="24"/>
        <end position="112"/>
    </location>
</feature>
<proteinExistence type="predicted"/>
<evidence type="ECO:0000313" key="2">
    <source>
        <dbReference type="EMBL" id="MBO9153821.1"/>
    </source>
</evidence>
<comment type="caution">
    <text evidence="2">The sequence shown here is derived from an EMBL/GenBank/DDBJ whole genome shotgun (WGS) entry which is preliminary data.</text>
</comment>
<gene>
    <name evidence="2" type="ORF">J7I43_16455</name>
</gene>
<sequence>MIRSRLYITLICCGLYTGTQACHNSRPPQGSSAVAEKSPQSAVAAVQMSATDSSGGTQSSANTAIAQSSATGTPSPPGSGQPAPGSATSSTSSVTPATQSVSPVKLPSTDPDEQQFRSFFTAFQKAVQQNNPGQLVNLLYFPLQTAQQWTNQDLKDMNIDRESGKVSRQEFNSYRENIFNRDVLRLLPKARENQLSEIDASSPEDYYKALRKCTDKASKMYEVYMQYPETNGNAENYFAFVFGRVKGRYKVIGYYAKWPVKG</sequence>
<feature type="compositionally biased region" description="Low complexity" evidence="1">
    <location>
        <begin position="80"/>
        <end position="104"/>
    </location>
</feature>
<dbReference type="PROSITE" id="PS51257">
    <property type="entry name" value="PROKAR_LIPOPROTEIN"/>
    <property type="match status" value="1"/>
</dbReference>
<dbReference type="Proteomes" id="UP000679126">
    <property type="component" value="Unassembled WGS sequence"/>
</dbReference>
<reference evidence="3" key="1">
    <citation type="submission" date="2021-03" db="EMBL/GenBank/DDBJ databases">
        <title>Assistant Professor.</title>
        <authorList>
            <person name="Huq M.A."/>
        </authorList>
    </citation>
    <scope>NUCLEOTIDE SEQUENCE [LARGE SCALE GENOMIC DNA]</scope>
    <source>
        <strain evidence="3">MAH-28</strain>
    </source>
</reference>
<evidence type="ECO:0000256" key="1">
    <source>
        <dbReference type="SAM" id="MobiDB-lite"/>
    </source>
</evidence>
<name>A0ABS3YGL8_9BACT</name>
<feature type="compositionally biased region" description="Polar residues" evidence="1">
    <location>
        <begin position="48"/>
        <end position="65"/>
    </location>
</feature>